<dbReference type="PRINTS" id="PR00081">
    <property type="entry name" value="GDHRDH"/>
</dbReference>
<dbReference type="KEGG" id="lji:ELX58_04200"/>
<keyword evidence="2" id="KW-0560">Oxidoreductase</keyword>
<evidence type="ECO:0000256" key="1">
    <source>
        <dbReference type="ARBA" id="ARBA00006484"/>
    </source>
</evidence>
<dbReference type="RefSeq" id="WP_133441911.1">
    <property type="nucleotide sequence ID" value="NZ_CP034726.1"/>
</dbReference>
<comment type="similarity">
    <text evidence="1">Belongs to the short-chain dehydrogenases/reductases (SDR) family.</text>
</comment>
<dbReference type="OrthoDB" id="9803333at2"/>
<dbReference type="AlphaFoldDB" id="A0A4P6ZLS5"/>
<dbReference type="Pfam" id="PF13561">
    <property type="entry name" value="adh_short_C2"/>
    <property type="match status" value="1"/>
</dbReference>
<dbReference type="Proteomes" id="UP000294321">
    <property type="component" value="Chromosome"/>
</dbReference>
<dbReference type="GO" id="GO:0006633">
    <property type="term" value="P:fatty acid biosynthetic process"/>
    <property type="evidence" value="ECO:0007669"/>
    <property type="project" value="TreeGrafter"/>
</dbReference>
<dbReference type="GO" id="GO:0016616">
    <property type="term" value="F:oxidoreductase activity, acting on the CH-OH group of donors, NAD or NADP as acceptor"/>
    <property type="evidence" value="ECO:0007669"/>
    <property type="project" value="TreeGrafter"/>
</dbReference>
<dbReference type="GO" id="GO:0008206">
    <property type="term" value="P:bile acid metabolic process"/>
    <property type="evidence" value="ECO:0007669"/>
    <property type="project" value="UniProtKB-ARBA"/>
</dbReference>
<dbReference type="InterPro" id="IPR036291">
    <property type="entry name" value="NAD(P)-bd_dom_sf"/>
</dbReference>
<accession>A0A4P6ZLS5</accession>
<keyword evidence="4" id="KW-1185">Reference proteome</keyword>
<organism evidence="3 4">
    <name type="scientific">Acetilactobacillus jinshanensis</name>
    <dbReference type="NCBI Taxonomy" id="1720083"/>
    <lineage>
        <taxon>Bacteria</taxon>
        <taxon>Bacillati</taxon>
        <taxon>Bacillota</taxon>
        <taxon>Bacilli</taxon>
        <taxon>Lactobacillales</taxon>
        <taxon>Lactobacillaceae</taxon>
        <taxon>Acetilactobacillus</taxon>
    </lineage>
</organism>
<dbReference type="PANTHER" id="PTHR42760:SF121">
    <property type="entry name" value="3-OXOACYL-(ACYL-CARRIER-PROTEIN) REDUCTASE"/>
    <property type="match status" value="1"/>
</dbReference>
<sequence length="256" mass="27487">MTKIALITGGSQGIGKSIAKTLSEDGFAISIVARDKEKIKRSVDYINNHNGDAAGFVADVTKPEDVNRAVENTVERFGGLSVFVNNAGVSYIKPLLRISPKEMKKVLDVNVMGTFYGIQAAANQFIAQNTPGKIINAGSFCGQTGTVNLAADSTSKFAVRGLTQVAAKELAKYHITVNAYCPGIIMTPMAEKDDFMMDRTNHVNKGVELHRAVDQSALKRAGKPQDVANLVSFLASHKSDYVTGQSYVVDGGITYH</sequence>
<name>A0A4P6ZLS5_9LACO</name>
<evidence type="ECO:0000313" key="3">
    <source>
        <dbReference type="EMBL" id="QBP18352.1"/>
    </source>
</evidence>
<dbReference type="SUPFAM" id="SSF51735">
    <property type="entry name" value="NAD(P)-binding Rossmann-fold domains"/>
    <property type="match status" value="1"/>
</dbReference>
<dbReference type="PANTHER" id="PTHR42760">
    <property type="entry name" value="SHORT-CHAIN DEHYDROGENASES/REDUCTASES FAMILY MEMBER"/>
    <property type="match status" value="1"/>
</dbReference>
<dbReference type="FunFam" id="3.40.50.720:FF:000084">
    <property type="entry name" value="Short-chain dehydrogenase reductase"/>
    <property type="match status" value="1"/>
</dbReference>
<evidence type="ECO:0000313" key="4">
    <source>
        <dbReference type="Proteomes" id="UP000294321"/>
    </source>
</evidence>
<protein>
    <submittedName>
        <fullName evidence="3">SDR family oxidoreductase</fullName>
    </submittedName>
</protein>
<gene>
    <name evidence="3" type="ORF">ELX58_04200</name>
</gene>
<reference evidence="4" key="1">
    <citation type="submission" date="2018-12" db="EMBL/GenBank/DDBJ databases">
        <title>A new species of lactobacillus.</title>
        <authorList>
            <person name="Jian Y."/>
            <person name="Xin L."/>
            <person name="Hong Z.J."/>
            <person name="Ming L.Z."/>
            <person name="Hong X.Z."/>
        </authorList>
    </citation>
    <scope>NUCLEOTIDE SEQUENCE [LARGE SCALE GENOMIC DNA]</scope>
    <source>
        <strain evidence="4">HSLZ-75</strain>
    </source>
</reference>
<dbReference type="GO" id="GO:0048038">
    <property type="term" value="F:quinone binding"/>
    <property type="evidence" value="ECO:0007669"/>
    <property type="project" value="TreeGrafter"/>
</dbReference>
<evidence type="ECO:0000256" key="2">
    <source>
        <dbReference type="ARBA" id="ARBA00023002"/>
    </source>
</evidence>
<proteinExistence type="inferred from homology"/>
<dbReference type="InterPro" id="IPR002347">
    <property type="entry name" value="SDR_fam"/>
</dbReference>
<dbReference type="Gene3D" id="3.40.50.720">
    <property type="entry name" value="NAD(P)-binding Rossmann-like Domain"/>
    <property type="match status" value="1"/>
</dbReference>
<dbReference type="EMBL" id="CP034726">
    <property type="protein sequence ID" value="QBP18352.1"/>
    <property type="molecule type" value="Genomic_DNA"/>
</dbReference>
<dbReference type="PRINTS" id="PR00080">
    <property type="entry name" value="SDRFAMILY"/>
</dbReference>